<protein>
    <submittedName>
        <fullName evidence="1">Uncharacterized protein</fullName>
    </submittedName>
</protein>
<organism evidence="1 2">
    <name type="scientific">Paramecium sonneborni</name>
    <dbReference type="NCBI Taxonomy" id="65129"/>
    <lineage>
        <taxon>Eukaryota</taxon>
        <taxon>Sar</taxon>
        <taxon>Alveolata</taxon>
        <taxon>Ciliophora</taxon>
        <taxon>Intramacronucleata</taxon>
        <taxon>Oligohymenophorea</taxon>
        <taxon>Peniculida</taxon>
        <taxon>Parameciidae</taxon>
        <taxon>Paramecium</taxon>
    </lineage>
</organism>
<accession>A0A8S1PAV1</accession>
<sequence>MEFTIYNAGIDITSNLFGACYYACAIPFVQQKNQERENLKVIWAIMKNQLVKRLMYEVKPRILLMILLRMHISLEEGQIKIIKVDNIC</sequence>
<evidence type="ECO:0000313" key="2">
    <source>
        <dbReference type="Proteomes" id="UP000692954"/>
    </source>
</evidence>
<proteinExistence type="predicted"/>
<dbReference type="EMBL" id="CAJJDN010000073">
    <property type="protein sequence ID" value="CAD8100220.1"/>
    <property type="molecule type" value="Genomic_DNA"/>
</dbReference>
<gene>
    <name evidence="1" type="ORF">PSON_ATCC_30995.1.T0730132</name>
</gene>
<dbReference type="AlphaFoldDB" id="A0A8S1PAV1"/>
<name>A0A8S1PAV1_9CILI</name>
<evidence type="ECO:0000313" key="1">
    <source>
        <dbReference type="EMBL" id="CAD8100220.1"/>
    </source>
</evidence>
<comment type="caution">
    <text evidence="1">The sequence shown here is derived from an EMBL/GenBank/DDBJ whole genome shotgun (WGS) entry which is preliminary data.</text>
</comment>
<reference evidence="1" key="1">
    <citation type="submission" date="2021-01" db="EMBL/GenBank/DDBJ databases">
        <authorList>
            <consortium name="Genoscope - CEA"/>
            <person name="William W."/>
        </authorList>
    </citation>
    <scope>NUCLEOTIDE SEQUENCE</scope>
</reference>
<dbReference type="Proteomes" id="UP000692954">
    <property type="component" value="Unassembled WGS sequence"/>
</dbReference>
<keyword evidence="2" id="KW-1185">Reference proteome</keyword>